<proteinExistence type="predicted"/>
<comment type="caution">
    <text evidence="3">The sequence shown here is derived from an EMBL/GenBank/DDBJ whole genome shotgun (WGS) entry which is preliminary data.</text>
</comment>
<accession>A0A9P7A248</accession>
<protein>
    <submittedName>
        <fullName evidence="3">Uncharacterized protein</fullName>
    </submittedName>
</protein>
<evidence type="ECO:0000256" key="1">
    <source>
        <dbReference type="SAM" id="MobiDB-lite"/>
    </source>
</evidence>
<name>A0A9P7A248_9AGAM</name>
<keyword evidence="4" id="KW-1185">Reference proteome</keyword>
<reference evidence="3" key="1">
    <citation type="journal article" date="2020" name="New Phytol.">
        <title>Comparative genomics reveals dynamic genome evolution in host specialist ectomycorrhizal fungi.</title>
        <authorList>
            <person name="Lofgren L.A."/>
            <person name="Nguyen N.H."/>
            <person name="Vilgalys R."/>
            <person name="Ruytinx J."/>
            <person name="Liao H.L."/>
            <person name="Branco S."/>
            <person name="Kuo A."/>
            <person name="LaButti K."/>
            <person name="Lipzen A."/>
            <person name="Andreopoulos W."/>
            <person name="Pangilinan J."/>
            <person name="Riley R."/>
            <person name="Hundley H."/>
            <person name="Na H."/>
            <person name="Barry K."/>
            <person name="Grigoriev I.V."/>
            <person name="Stajich J.E."/>
            <person name="Kennedy P.G."/>
        </authorList>
    </citation>
    <scope>NUCLEOTIDE SEQUENCE</scope>
    <source>
        <strain evidence="3">DOB743</strain>
    </source>
</reference>
<sequence length="158" mass="17725">MPQLLSLALLQLLHQAPLLALVVRPTREQSQTIQRDAMGMDLDQSAPEDELYNDDNLYWQGDYADDLPDPPAGYKNQPATPLLPDPLQHKDSPIPPPEPHPGDKNQPAPEPNLPAAHKDQHTIEDINLDEIQCLANVVAIMKTYYNPSHLFKPFNTQL</sequence>
<keyword evidence="2" id="KW-0732">Signal</keyword>
<dbReference type="AlphaFoldDB" id="A0A9P7A248"/>
<feature type="region of interest" description="Disordered" evidence="1">
    <location>
        <begin position="46"/>
        <end position="116"/>
    </location>
</feature>
<feature type="signal peptide" evidence="2">
    <location>
        <begin position="1"/>
        <end position="20"/>
    </location>
</feature>
<dbReference type="EMBL" id="JABBWD010000009">
    <property type="protein sequence ID" value="KAG1780380.1"/>
    <property type="molecule type" value="Genomic_DNA"/>
</dbReference>
<feature type="chain" id="PRO_5040417885" evidence="2">
    <location>
        <begin position="21"/>
        <end position="158"/>
    </location>
</feature>
<organism evidence="3 4">
    <name type="scientific">Suillus placidus</name>
    <dbReference type="NCBI Taxonomy" id="48579"/>
    <lineage>
        <taxon>Eukaryota</taxon>
        <taxon>Fungi</taxon>
        <taxon>Dikarya</taxon>
        <taxon>Basidiomycota</taxon>
        <taxon>Agaricomycotina</taxon>
        <taxon>Agaricomycetes</taxon>
        <taxon>Agaricomycetidae</taxon>
        <taxon>Boletales</taxon>
        <taxon>Suillineae</taxon>
        <taxon>Suillaceae</taxon>
        <taxon>Suillus</taxon>
    </lineage>
</organism>
<evidence type="ECO:0000313" key="4">
    <source>
        <dbReference type="Proteomes" id="UP000714275"/>
    </source>
</evidence>
<dbReference type="Proteomes" id="UP000714275">
    <property type="component" value="Unassembled WGS sequence"/>
</dbReference>
<evidence type="ECO:0000313" key="3">
    <source>
        <dbReference type="EMBL" id="KAG1780380.1"/>
    </source>
</evidence>
<evidence type="ECO:0000256" key="2">
    <source>
        <dbReference type="SAM" id="SignalP"/>
    </source>
</evidence>
<dbReference type="OrthoDB" id="2690324at2759"/>
<gene>
    <name evidence="3" type="ORF">EV702DRAFT_1043200</name>
</gene>